<dbReference type="SUPFAM" id="SSF48726">
    <property type="entry name" value="Immunoglobulin"/>
    <property type="match status" value="1"/>
</dbReference>
<reference evidence="5" key="1">
    <citation type="submission" date="2023-07" db="EMBL/GenBank/DDBJ databases">
        <title>Chromosome-level Genome Assembly of Striped Snakehead (Channa striata).</title>
        <authorList>
            <person name="Liu H."/>
        </authorList>
    </citation>
    <scope>NUCLEOTIDE SEQUENCE</scope>
    <source>
        <strain evidence="5">Gz</strain>
        <tissue evidence="5">Muscle</tissue>
    </source>
</reference>
<dbReference type="EMBL" id="JAUPFM010000016">
    <property type="protein sequence ID" value="KAK2826655.1"/>
    <property type="molecule type" value="Genomic_DNA"/>
</dbReference>
<dbReference type="Pfam" id="PF07686">
    <property type="entry name" value="V-set"/>
    <property type="match status" value="1"/>
</dbReference>
<dbReference type="PANTHER" id="PTHR23268:SF102">
    <property type="entry name" value="IMMUNOGLOBULIN V-SET DOMAIN-CONTAINING PROTEIN"/>
    <property type="match status" value="1"/>
</dbReference>
<accession>A0AA88LZH9</accession>
<keyword evidence="6" id="KW-1185">Reference proteome</keyword>
<dbReference type="PANTHER" id="PTHR23268">
    <property type="entry name" value="T-CELL RECEPTOR BETA CHAIN"/>
    <property type="match status" value="1"/>
</dbReference>
<comment type="caution">
    <text evidence="5">The sequence shown here is derived from an EMBL/GenBank/DDBJ whole genome shotgun (WGS) entry which is preliminary data.</text>
</comment>
<dbReference type="GO" id="GO:0002376">
    <property type="term" value="P:immune system process"/>
    <property type="evidence" value="ECO:0007669"/>
    <property type="project" value="UniProtKB-KW"/>
</dbReference>
<dbReference type="GO" id="GO:0007166">
    <property type="term" value="P:cell surface receptor signaling pathway"/>
    <property type="evidence" value="ECO:0007669"/>
    <property type="project" value="TreeGrafter"/>
</dbReference>
<dbReference type="InterPro" id="IPR013106">
    <property type="entry name" value="Ig_V-set"/>
</dbReference>
<dbReference type="Proteomes" id="UP001187415">
    <property type="component" value="Unassembled WGS sequence"/>
</dbReference>
<organism evidence="5 6">
    <name type="scientific">Channa striata</name>
    <name type="common">Snakehead murrel</name>
    <name type="synonym">Ophicephalus striatus</name>
    <dbReference type="NCBI Taxonomy" id="64152"/>
    <lineage>
        <taxon>Eukaryota</taxon>
        <taxon>Metazoa</taxon>
        <taxon>Chordata</taxon>
        <taxon>Craniata</taxon>
        <taxon>Vertebrata</taxon>
        <taxon>Euteleostomi</taxon>
        <taxon>Actinopterygii</taxon>
        <taxon>Neopterygii</taxon>
        <taxon>Teleostei</taxon>
        <taxon>Neoteleostei</taxon>
        <taxon>Acanthomorphata</taxon>
        <taxon>Anabantaria</taxon>
        <taxon>Anabantiformes</taxon>
        <taxon>Channoidei</taxon>
        <taxon>Channidae</taxon>
        <taxon>Channa</taxon>
    </lineage>
</organism>
<evidence type="ECO:0000256" key="3">
    <source>
        <dbReference type="SAM" id="SignalP"/>
    </source>
</evidence>
<dbReference type="InterPro" id="IPR013783">
    <property type="entry name" value="Ig-like_fold"/>
</dbReference>
<feature type="domain" description="Ig-like" evidence="4">
    <location>
        <begin position="2"/>
        <end position="119"/>
    </location>
</feature>
<dbReference type="InterPro" id="IPR007110">
    <property type="entry name" value="Ig-like_dom"/>
</dbReference>
<keyword evidence="2" id="KW-0391">Immunity</keyword>
<evidence type="ECO:0000259" key="4">
    <source>
        <dbReference type="PROSITE" id="PS50835"/>
    </source>
</evidence>
<dbReference type="GO" id="GO:0005886">
    <property type="term" value="C:plasma membrane"/>
    <property type="evidence" value="ECO:0007669"/>
    <property type="project" value="TreeGrafter"/>
</dbReference>
<dbReference type="PROSITE" id="PS50835">
    <property type="entry name" value="IG_LIKE"/>
    <property type="match status" value="1"/>
</dbReference>
<dbReference type="InterPro" id="IPR050413">
    <property type="entry name" value="TCR_beta_variable"/>
</dbReference>
<feature type="chain" id="PRO_5041683552" description="Ig-like domain-containing protein" evidence="3">
    <location>
        <begin position="17"/>
        <end position="119"/>
    </location>
</feature>
<evidence type="ECO:0000313" key="5">
    <source>
        <dbReference type="EMBL" id="KAK2826655.1"/>
    </source>
</evidence>
<dbReference type="AlphaFoldDB" id="A0AA88LZH9"/>
<dbReference type="InterPro" id="IPR036179">
    <property type="entry name" value="Ig-like_dom_sf"/>
</dbReference>
<protein>
    <recommendedName>
        <fullName evidence="4">Ig-like domain-containing protein</fullName>
    </recommendedName>
</protein>
<evidence type="ECO:0000256" key="1">
    <source>
        <dbReference type="ARBA" id="ARBA00022729"/>
    </source>
</evidence>
<dbReference type="Gene3D" id="2.60.40.10">
    <property type="entry name" value="Immunoglobulins"/>
    <property type="match status" value="1"/>
</dbReference>
<evidence type="ECO:0000313" key="6">
    <source>
        <dbReference type="Proteomes" id="UP001187415"/>
    </source>
</evidence>
<sequence>MPTFIFLSWLIGVCLAVDVHQTPSAIIRRQGDKVQLVCTHEKTDYTLMQWYQKSPGDQALKRIGHVSYSIVEHEKSFQEHFNITGDLGGETAKNGSLFIDDLKAPEHTAVYYCAASYAH</sequence>
<proteinExistence type="predicted"/>
<name>A0AA88LZH9_CHASR</name>
<gene>
    <name evidence="5" type="ORF">Q5P01_020869</name>
</gene>
<feature type="signal peptide" evidence="3">
    <location>
        <begin position="1"/>
        <end position="16"/>
    </location>
</feature>
<evidence type="ECO:0000256" key="2">
    <source>
        <dbReference type="ARBA" id="ARBA00022859"/>
    </source>
</evidence>
<keyword evidence="1 3" id="KW-0732">Signal</keyword>